<evidence type="ECO:0000313" key="4">
    <source>
        <dbReference type="Ensembl" id="ENSXETP00000112954"/>
    </source>
</evidence>
<dbReference type="SMART" id="SM00239">
    <property type="entry name" value="C2"/>
    <property type="match status" value="1"/>
</dbReference>
<dbReference type="Ensembl" id="ENSXETT00000123344">
    <property type="protein sequence ID" value="ENSXETP00000112954"/>
    <property type="gene ID" value="ENSXETG00000047086"/>
</dbReference>
<dbReference type="PANTHER" id="PTHR46291:SF10">
    <property type="entry name" value="C2 CALCIUM-DEPENDENT DOMAIN-CONTAINING PROTEIN 4C-LIKE"/>
    <property type="match status" value="1"/>
</dbReference>
<dbReference type="InterPro" id="IPR043549">
    <property type="entry name" value="C2C4C/C2C4D"/>
</dbReference>
<dbReference type="PROSITE" id="PS50004">
    <property type="entry name" value="C2"/>
    <property type="match status" value="1"/>
</dbReference>
<feature type="domain" description="C2" evidence="3">
    <location>
        <begin position="280"/>
        <end position="395"/>
    </location>
</feature>
<dbReference type="InterPro" id="IPR000008">
    <property type="entry name" value="C2_dom"/>
</dbReference>
<feature type="region of interest" description="Disordered" evidence="1">
    <location>
        <begin position="219"/>
        <end position="241"/>
    </location>
</feature>
<evidence type="ECO:0000256" key="2">
    <source>
        <dbReference type="SAM" id="Phobius"/>
    </source>
</evidence>
<feature type="transmembrane region" description="Helical" evidence="2">
    <location>
        <begin position="6"/>
        <end position="26"/>
    </location>
</feature>
<organism evidence="4">
    <name type="scientific">Xenopus tropicalis</name>
    <name type="common">Western clawed frog</name>
    <name type="synonym">Silurana tropicalis</name>
    <dbReference type="NCBI Taxonomy" id="8364"/>
    <lineage>
        <taxon>Eukaryota</taxon>
        <taxon>Metazoa</taxon>
        <taxon>Chordata</taxon>
        <taxon>Craniata</taxon>
        <taxon>Vertebrata</taxon>
        <taxon>Euteleostomi</taxon>
        <taxon>Amphibia</taxon>
        <taxon>Batrachia</taxon>
        <taxon>Anura</taxon>
        <taxon>Pipoidea</taxon>
        <taxon>Pipidae</taxon>
        <taxon>Xenopodinae</taxon>
        <taxon>Xenopus</taxon>
        <taxon>Silurana</taxon>
    </lineage>
</organism>
<keyword evidence="2" id="KW-0812">Transmembrane</keyword>
<feature type="compositionally biased region" description="Polar residues" evidence="1">
    <location>
        <begin position="147"/>
        <end position="160"/>
    </location>
</feature>
<feature type="region of interest" description="Disordered" evidence="1">
    <location>
        <begin position="132"/>
        <end position="184"/>
    </location>
</feature>
<dbReference type="GeneTree" id="ENSGT00940000162206"/>
<evidence type="ECO:0000259" key="3">
    <source>
        <dbReference type="PROSITE" id="PS50004"/>
    </source>
</evidence>
<keyword evidence="2" id="KW-1133">Transmembrane helix</keyword>
<protein>
    <recommendedName>
        <fullName evidence="3">C2 domain-containing protein</fullName>
    </recommendedName>
</protein>
<reference evidence="4" key="1">
    <citation type="journal article" date="2010" name="Science">
        <title>The genome of the Western clawed frog Xenopus tropicalis.</title>
        <authorList>
            <person name="Hellsten U."/>
            <person name="Harland R.M."/>
            <person name="Gilchrist M.J."/>
            <person name="Hendrix D."/>
            <person name="Jurka J."/>
            <person name="Kapitonov V."/>
            <person name="Ovcharenko I."/>
            <person name="Putnam N.H."/>
            <person name="Shu S."/>
            <person name="Taher L."/>
            <person name="Blitz I.L."/>
            <person name="Blumberg B."/>
            <person name="Dichmann D.S."/>
            <person name="Dubchak I."/>
            <person name="Amaya E."/>
            <person name="Detter J.C."/>
            <person name="Fletcher R."/>
            <person name="Gerhard D.S."/>
            <person name="Goodstein D."/>
            <person name="Graves T."/>
            <person name="Grigoriev I.V."/>
            <person name="Grimwood J."/>
            <person name="Kawashima T."/>
            <person name="Lindquist E."/>
            <person name="Lucas S.M."/>
            <person name="Mead P.E."/>
            <person name="Mitros T."/>
            <person name="Ogino H."/>
            <person name="Ohta Y."/>
            <person name="Poliakov A.V."/>
            <person name="Pollet N."/>
            <person name="Robert J."/>
            <person name="Salamov A."/>
            <person name="Sater A.K."/>
            <person name="Schmutz J."/>
            <person name="Terry A."/>
            <person name="Vize P.D."/>
            <person name="Warren W.C."/>
            <person name="Wells D."/>
            <person name="Wills A."/>
            <person name="Wilson R.K."/>
            <person name="Zimmerman L.B."/>
            <person name="Zorn A.M."/>
            <person name="Grainger R."/>
            <person name="Grammer T."/>
            <person name="Khokha M.K."/>
            <person name="Richardson P.M."/>
            <person name="Rokhsar D.S."/>
        </authorList>
    </citation>
    <scope>NUCLEOTIDE SEQUENCE [LARGE SCALE GENOMIC DNA]</scope>
    <source>
        <strain evidence="4">Nigerian</strain>
    </source>
</reference>
<dbReference type="AlphaFoldDB" id="A0A803JY08"/>
<dbReference type="SUPFAM" id="SSF49562">
    <property type="entry name" value="C2 domain (Calcium/lipid-binding domain, CaLB)"/>
    <property type="match status" value="1"/>
</dbReference>
<reference evidence="4" key="2">
    <citation type="submission" date="2021-03" db="UniProtKB">
        <authorList>
            <consortium name="Ensembl"/>
        </authorList>
    </citation>
    <scope>IDENTIFICATION</scope>
</reference>
<evidence type="ECO:0000256" key="1">
    <source>
        <dbReference type="SAM" id="MobiDB-lite"/>
    </source>
</evidence>
<dbReference type="PANTHER" id="PTHR46291">
    <property type="entry name" value="C2 DOMAIN-CONTAINING PROTEIN"/>
    <property type="match status" value="1"/>
</dbReference>
<dbReference type="Pfam" id="PF00168">
    <property type="entry name" value="C2"/>
    <property type="match status" value="1"/>
</dbReference>
<name>A0A803JY08_XENTR</name>
<feature type="compositionally biased region" description="Polar residues" evidence="1">
    <location>
        <begin position="219"/>
        <end position="236"/>
    </location>
</feature>
<proteinExistence type="predicted"/>
<dbReference type="Gene3D" id="2.60.40.150">
    <property type="entry name" value="C2 domain"/>
    <property type="match status" value="1"/>
</dbReference>
<sequence>MGVGYHIWGWGIIWGVSHMGGAAAMFRSKKKVVHSYPNILTPEQIPKFFIPPKLSPAPARAGHGRAGPEGFKPSPKALLKSAHRHVIQVEDVESEASEPATPVPLTAPLMGGLYLSESPNTRRRESLFHERCPTHGPCEMASLSPLDGTTSPSWRNSSSDLGVHQVPLGAMDSDTTSSADSSPFSSPLLTRSMAGSLVGQVYDKQRLLGRTLGSKALDRTNSLSTEETSSADTSPFVSRRESQRGLGVSMVHLVPPPVFHLDFICCQERLTKETEVMMDQGGLLRLSAEHIKEMGRLRVKLVSAENLYPPYQDPKSISCCAVMALQPGKQQKQKSTVIRRSRNPIFNEDFFFEGVERAELGSRSLRVKVVNQGSGMRRDQLLGHIELRLANILPP</sequence>
<accession>A0A803JY08</accession>
<dbReference type="InParanoid" id="A0A803JY08"/>
<dbReference type="InterPro" id="IPR035892">
    <property type="entry name" value="C2_domain_sf"/>
</dbReference>
<feature type="compositionally biased region" description="Low complexity" evidence="1">
    <location>
        <begin position="172"/>
        <end position="184"/>
    </location>
</feature>
<keyword evidence="2" id="KW-0472">Membrane</keyword>